<dbReference type="EMBL" id="SZPR01000012">
    <property type="protein sequence ID" value="TKT08693.1"/>
    <property type="molecule type" value="Genomic_DNA"/>
</dbReference>
<evidence type="ECO:0000259" key="1">
    <source>
        <dbReference type="Pfam" id="PF13577"/>
    </source>
</evidence>
<dbReference type="AlphaFoldDB" id="A0A4V6AXS4"/>
<dbReference type="Pfam" id="PF13577">
    <property type="entry name" value="SnoaL_4"/>
    <property type="match status" value="1"/>
</dbReference>
<dbReference type="Proteomes" id="UP000308632">
    <property type="component" value="Unassembled WGS sequence"/>
</dbReference>
<sequence length="160" mass="18863">MTDSIPADTHDRLLARLGELEDQHVLRTLMLRAWRALDLKDWDTWISCWSEDAVFEFEPWGTLRGRETIHERVREAENGYPAMQHHILNLHFEVTGDRARGYGYMWFLAVQHADRPDDHFAMGGPYAWRYRRGADGWLLTEQRLGVSWTEGQDESMVPRH</sequence>
<accession>A0A4V6AXS4</accession>
<dbReference type="CDD" id="cd00531">
    <property type="entry name" value="NTF2_like"/>
    <property type="match status" value="1"/>
</dbReference>
<evidence type="ECO:0000313" key="3">
    <source>
        <dbReference type="Proteomes" id="UP000308632"/>
    </source>
</evidence>
<dbReference type="InterPro" id="IPR037401">
    <property type="entry name" value="SnoaL-like"/>
</dbReference>
<dbReference type="SUPFAM" id="SSF54427">
    <property type="entry name" value="NTF2-like"/>
    <property type="match status" value="1"/>
</dbReference>
<dbReference type="Gene3D" id="3.10.450.50">
    <property type="match status" value="1"/>
</dbReference>
<protein>
    <submittedName>
        <fullName evidence="2">Nuclear transport factor 2 family protein</fullName>
    </submittedName>
</protein>
<feature type="domain" description="SnoaL-like" evidence="1">
    <location>
        <begin position="19"/>
        <end position="141"/>
    </location>
</feature>
<proteinExistence type="predicted"/>
<reference evidence="2 3" key="1">
    <citation type="submission" date="2019-04" db="EMBL/GenBank/DDBJ databases">
        <title>Streptomyces lasaliensis sp.nov., an Actinomycete isolated from soil which produces the polyether antibiotic lasalocid.</title>
        <authorList>
            <person name="Erwin G."/>
            <person name="Haber C."/>
        </authorList>
    </citation>
    <scope>NUCLEOTIDE SEQUENCE [LARGE SCALE GENOMIC DNA]</scope>
    <source>
        <strain evidence="2 3">DSM 40089</strain>
    </source>
</reference>
<comment type="caution">
    <text evidence="2">The sequence shown here is derived from an EMBL/GenBank/DDBJ whole genome shotgun (WGS) entry which is preliminary data.</text>
</comment>
<organism evidence="2 3">
    <name type="scientific">Streptomyces galbus</name>
    <dbReference type="NCBI Taxonomy" id="33898"/>
    <lineage>
        <taxon>Bacteria</taxon>
        <taxon>Bacillati</taxon>
        <taxon>Actinomycetota</taxon>
        <taxon>Actinomycetes</taxon>
        <taxon>Kitasatosporales</taxon>
        <taxon>Streptomycetaceae</taxon>
        <taxon>Streptomyces</taxon>
    </lineage>
</organism>
<name>A0A4V6AXS4_STRGB</name>
<dbReference type="RefSeq" id="WP_137300651.1">
    <property type="nucleotide sequence ID" value="NZ_BMVD01000001.1"/>
</dbReference>
<gene>
    <name evidence="2" type="ORF">E4U92_13705</name>
</gene>
<dbReference type="InterPro" id="IPR032710">
    <property type="entry name" value="NTF2-like_dom_sf"/>
</dbReference>
<evidence type="ECO:0000313" key="2">
    <source>
        <dbReference type="EMBL" id="TKT08693.1"/>
    </source>
</evidence>